<sequence>MIIKPRKLPEEIKKLRALTQRLPIHHPKMTSITDQLKRYEAGYNGEKSLEFPLSFLQSDTLIFHNLRLHDGQRYFQIDILLLTPNLAIILEVKNYSGTVTFDGLFHQVIRKKENIEEAFSDPLLQVKRQQYQLSNWLYHHLDISMDIEALIVMANDRSVIKSTNDQPSNINKIVNRAYLPYRIHELLEKHKDKPPLPLEVISQTLLTAHQEPGQNILQRYDIAPSELLSGVACPKCNILAMKREYGKWYCPRCTFKSDTAHNQALSEYALLIASTISNREACAFLEVPSRFVVLRMLQNYESSGQGRNIKYILRED</sequence>
<evidence type="ECO:0000313" key="3">
    <source>
        <dbReference type="Proteomes" id="UP000198584"/>
    </source>
</evidence>
<dbReference type="InterPro" id="IPR011528">
    <property type="entry name" value="NERD"/>
</dbReference>
<protein>
    <submittedName>
        <fullName evidence="2">Nuclease-related domain-containing protein</fullName>
    </submittedName>
</protein>
<dbReference type="PROSITE" id="PS50965">
    <property type="entry name" value="NERD"/>
    <property type="match status" value="1"/>
</dbReference>
<dbReference type="AlphaFoldDB" id="A0A1H4AL49"/>
<gene>
    <name evidence="2" type="ORF">SAMN05421743_104126</name>
</gene>
<evidence type="ECO:0000259" key="1">
    <source>
        <dbReference type="PROSITE" id="PS50965"/>
    </source>
</evidence>
<accession>A0A1H4AL49</accession>
<dbReference type="RefSeq" id="WP_093043664.1">
    <property type="nucleotide sequence ID" value="NZ_FNQR01000004.1"/>
</dbReference>
<dbReference type="STRING" id="571932.SAMN05421743_104126"/>
<evidence type="ECO:0000313" key="2">
    <source>
        <dbReference type="EMBL" id="SEA36394.1"/>
    </source>
</evidence>
<keyword evidence="3" id="KW-1185">Reference proteome</keyword>
<feature type="domain" description="NERD" evidence="1">
    <location>
        <begin position="41"/>
        <end position="156"/>
    </location>
</feature>
<dbReference type="Proteomes" id="UP000198584">
    <property type="component" value="Unassembled WGS sequence"/>
</dbReference>
<reference evidence="2 3" key="1">
    <citation type="submission" date="2016-10" db="EMBL/GenBank/DDBJ databases">
        <authorList>
            <person name="de Groot N.N."/>
        </authorList>
    </citation>
    <scope>NUCLEOTIDE SEQUENCE [LARGE SCALE GENOMIC DNA]</scope>
    <source>
        <strain evidence="2 3">CCM7597</strain>
    </source>
</reference>
<dbReference type="EMBL" id="FNQR01000004">
    <property type="protein sequence ID" value="SEA36394.1"/>
    <property type="molecule type" value="Genomic_DNA"/>
</dbReference>
<name>A0A1H4AL49_9BACI</name>
<proteinExistence type="predicted"/>
<dbReference type="OrthoDB" id="569879at2"/>
<organism evidence="2 3">
    <name type="scientific">Thalassobacillus cyri</name>
    <dbReference type="NCBI Taxonomy" id="571932"/>
    <lineage>
        <taxon>Bacteria</taxon>
        <taxon>Bacillati</taxon>
        <taxon>Bacillota</taxon>
        <taxon>Bacilli</taxon>
        <taxon>Bacillales</taxon>
        <taxon>Bacillaceae</taxon>
        <taxon>Thalassobacillus</taxon>
    </lineage>
</organism>
<dbReference type="Pfam" id="PF08378">
    <property type="entry name" value="NERD"/>
    <property type="match status" value="1"/>
</dbReference>